<protein>
    <recommendedName>
        <fullName evidence="2">DUF4283 domain-containing protein</fullName>
    </recommendedName>
</protein>
<organism evidence="3 4">
    <name type="scientific">Salix brachista</name>
    <dbReference type="NCBI Taxonomy" id="2182728"/>
    <lineage>
        <taxon>Eukaryota</taxon>
        <taxon>Viridiplantae</taxon>
        <taxon>Streptophyta</taxon>
        <taxon>Embryophyta</taxon>
        <taxon>Tracheophyta</taxon>
        <taxon>Spermatophyta</taxon>
        <taxon>Magnoliopsida</taxon>
        <taxon>eudicotyledons</taxon>
        <taxon>Gunneridae</taxon>
        <taxon>Pentapetalae</taxon>
        <taxon>rosids</taxon>
        <taxon>fabids</taxon>
        <taxon>Malpighiales</taxon>
        <taxon>Salicaceae</taxon>
        <taxon>Saliceae</taxon>
        <taxon>Salix</taxon>
    </lineage>
</organism>
<feature type="region of interest" description="Disordered" evidence="1">
    <location>
        <begin position="316"/>
        <end position="393"/>
    </location>
</feature>
<proteinExistence type="predicted"/>
<evidence type="ECO:0000259" key="2">
    <source>
        <dbReference type="Pfam" id="PF14111"/>
    </source>
</evidence>
<reference evidence="4" key="1">
    <citation type="journal article" date="2019" name="Gigascience">
        <title>De novo genome assembly of the endangered Acer yangbiense, a plant species with extremely small populations endemic to Yunnan Province, China.</title>
        <authorList>
            <person name="Yang J."/>
            <person name="Wariss H.M."/>
            <person name="Tao L."/>
            <person name="Zhang R."/>
            <person name="Yun Q."/>
            <person name="Hollingsworth P."/>
            <person name="Dao Z."/>
            <person name="Luo G."/>
            <person name="Guo H."/>
            <person name="Ma Y."/>
            <person name="Sun W."/>
        </authorList>
    </citation>
    <scope>NUCLEOTIDE SEQUENCE [LARGE SCALE GENOMIC DNA]</scope>
    <source>
        <strain evidence="4">cv. br00</strain>
    </source>
</reference>
<name>A0A5N5LT00_9ROSI</name>
<dbReference type="PANTHER" id="PTHR31286:SF99">
    <property type="entry name" value="DUF4283 DOMAIN-CONTAINING PROTEIN"/>
    <property type="match status" value="1"/>
</dbReference>
<accession>A0A5N5LT00</accession>
<feature type="domain" description="DUF4283" evidence="2">
    <location>
        <begin position="54"/>
        <end position="136"/>
    </location>
</feature>
<feature type="region of interest" description="Disordered" evidence="1">
    <location>
        <begin position="249"/>
        <end position="284"/>
    </location>
</feature>
<dbReference type="EMBL" id="VDCV01000008">
    <property type="protein sequence ID" value="KAB5545461.1"/>
    <property type="molecule type" value="Genomic_DNA"/>
</dbReference>
<comment type="caution">
    <text evidence="3">The sequence shown here is derived from an EMBL/GenBank/DDBJ whole genome shotgun (WGS) entry which is preliminary data.</text>
</comment>
<dbReference type="Proteomes" id="UP000326939">
    <property type="component" value="Chromosome 8"/>
</dbReference>
<sequence length="393" mass="43668">MTNNNPTNQPKTISWAEKVKVTDSSTRCQLEQLSRQPAGSILRIPKEMALAKVDTWERSMIGFFVSYKMPFYAVNSIAQRAWKAYGLEKVTVLDNGFMVFRFKSQEAMGDVLSKGPWLFGGKTILLQQWYPGFQFDKNKIRTIPVWARLQGLPFPLWTKQGLSMAASMVGTPLACDAATLQCTRMEYARVCIELDASLPPVHSFQVASSLTEEPITVDVVYEWKPARCSKCKVFGHSCKTAEVKVRGDDMDKVGTGDKGEGKTMEEPQPPEVSQVVPPASPHVEPEMCRQGEVQEDNQELVNEDSAASVDQTVHMQQMDKEQVHSKPMQQGLDKGKLPQCVESKMATMSSSEDRSEGVASSSQGHKSSKEANTPSPKAKKKKGKKKREAASLR</sequence>
<evidence type="ECO:0000313" key="3">
    <source>
        <dbReference type="EMBL" id="KAB5545461.1"/>
    </source>
</evidence>
<feature type="compositionally biased region" description="Basic and acidic residues" evidence="1">
    <location>
        <begin position="249"/>
        <end position="265"/>
    </location>
</feature>
<evidence type="ECO:0000313" key="4">
    <source>
        <dbReference type="Proteomes" id="UP000326939"/>
    </source>
</evidence>
<dbReference type="AlphaFoldDB" id="A0A5N5LT00"/>
<dbReference type="Pfam" id="PF14111">
    <property type="entry name" value="DUF4283"/>
    <property type="match status" value="1"/>
</dbReference>
<keyword evidence="4" id="KW-1185">Reference proteome</keyword>
<dbReference type="InterPro" id="IPR025558">
    <property type="entry name" value="DUF4283"/>
</dbReference>
<dbReference type="PANTHER" id="PTHR31286">
    <property type="entry name" value="GLYCINE-RICH CELL WALL STRUCTURAL PROTEIN 1.8-LIKE"/>
    <property type="match status" value="1"/>
</dbReference>
<dbReference type="InterPro" id="IPR040256">
    <property type="entry name" value="At4g02000-like"/>
</dbReference>
<feature type="compositionally biased region" description="Polar residues" evidence="1">
    <location>
        <begin position="358"/>
        <end position="375"/>
    </location>
</feature>
<feature type="compositionally biased region" description="Basic residues" evidence="1">
    <location>
        <begin position="377"/>
        <end position="387"/>
    </location>
</feature>
<gene>
    <name evidence="3" type="ORF">DKX38_013573</name>
</gene>
<evidence type="ECO:0000256" key="1">
    <source>
        <dbReference type="SAM" id="MobiDB-lite"/>
    </source>
</evidence>